<keyword evidence="6 8" id="KW-1133">Transmembrane helix</keyword>
<keyword evidence="5 8" id="KW-0812">Transmembrane</keyword>
<dbReference type="InterPro" id="IPR037294">
    <property type="entry name" value="ABC_BtuC-like"/>
</dbReference>
<keyword evidence="10" id="KW-1185">Reference proteome</keyword>
<dbReference type="Gene3D" id="1.10.3470.10">
    <property type="entry name" value="ABC transporter involved in vitamin B12 uptake, BtuC"/>
    <property type="match status" value="1"/>
</dbReference>
<feature type="transmembrane region" description="Helical" evidence="8">
    <location>
        <begin position="224"/>
        <end position="245"/>
    </location>
</feature>
<sequence length="362" mass="37617">MQPIHPLLAPARRWPIALWCAVLAAILATALTFAITWGTVSIEPATVWRIAAAQLLQAAGIEPAVQTSWSVQQFQIVWLIRMPRVLLAALVGAGLAVVGVVMQAMVRNLLADPYLLGVSSGASVGAVSVLAYGTLAMAGSYALTAGAFAGALAATLLVYALAQVQGRIHATRLILSGVAVGYVLVGLTSLITLTSGQRELAAALMTWTLGTLAGTEWKELGLPALVLAASLAWLLLQARTLNALGSGEETAMTLGVNTHGLRRRLFIVVSLLTGTMVAVSGAIGFIGLVIPHITRMLVGSNHRRVLPVAALGGAIFLVLVDLLARTWLAPTEIPAGVLTSLIGGPFFVGMLLRHTGFGGRPA</sequence>
<keyword evidence="3" id="KW-0813">Transport</keyword>
<dbReference type="GO" id="GO:0022857">
    <property type="term" value="F:transmembrane transporter activity"/>
    <property type="evidence" value="ECO:0007669"/>
    <property type="project" value="InterPro"/>
</dbReference>
<proteinExistence type="inferred from homology"/>
<keyword evidence="9" id="KW-0614">Plasmid</keyword>
<evidence type="ECO:0000256" key="7">
    <source>
        <dbReference type="ARBA" id="ARBA00023136"/>
    </source>
</evidence>
<dbReference type="GO" id="GO:0033214">
    <property type="term" value="P:siderophore-iron import into cell"/>
    <property type="evidence" value="ECO:0007669"/>
    <property type="project" value="TreeGrafter"/>
</dbReference>
<geneLocation type="plasmid" evidence="9 10">
    <name>unnamed1</name>
</geneLocation>
<evidence type="ECO:0000256" key="1">
    <source>
        <dbReference type="ARBA" id="ARBA00004651"/>
    </source>
</evidence>
<dbReference type="Pfam" id="PF01032">
    <property type="entry name" value="FecCD"/>
    <property type="match status" value="1"/>
</dbReference>
<keyword evidence="4" id="KW-1003">Cell membrane</keyword>
<keyword evidence="7 8" id="KW-0472">Membrane</keyword>
<feature type="transmembrane region" description="Helical" evidence="8">
    <location>
        <begin position="333"/>
        <end position="352"/>
    </location>
</feature>
<feature type="transmembrane region" description="Helical" evidence="8">
    <location>
        <begin position="85"/>
        <end position="102"/>
    </location>
</feature>
<evidence type="ECO:0000256" key="3">
    <source>
        <dbReference type="ARBA" id="ARBA00022448"/>
    </source>
</evidence>
<comment type="subcellular location">
    <subcellularLocation>
        <location evidence="1">Cell membrane</location>
        <topology evidence="1">Multi-pass membrane protein</topology>
    </subcellularLocation>
</comment>
<dbReference type="SUPFAM" id="SSF81345">
    <property type="entry name" value="ABC transporter involved in vitamin B12 uptake, BtuC"/>
    <property type="match status" value="1"/>
</dbReference>
<dbReference type="PANTHER" id="PTHR30472:SF67">
    <property type="entry name" value="PERMEASE OF ABC TRANSPORTER-RELATED"/>
    <property type="match status" value="1"/>
</dbReference>
<accession>A0A6N1X815</accession>
<dbReference type="RefSeq" id="WP_175506285.1">
    <property type="nucleotide sequence ID" value="NZ_CP054841.1"/>
</dbReference>
<dbReference type="FunFam" id="1.10.3470.10:FF:000001">
    <property type="entry name" value="Vitamin B12 ABC transporter permease BtuC"/>
    <property type="match status" value="1"/>
</dbReference>
<dbReference type="EMBL" id="CP054841">
    <property type="protein sequence ID" value="QKV55497.1"/>
    <property type="molecule type" value="Genomic_DNA"/>
</dbReference>
<feature type="transmembrane region" description="Helical" evidence="8">
    <location>
        <begin position="305"/>
        <end position="327"/>
    </location>
</feature>
<feature type="transmembrane region" description="Helical" evidence="8">
    <location>
        <begin position="141"/>
        <end position="161"/>
    </location>
</feature>
<feature type="transmembrane region" description="Helical" evidence="8">
    <location>
        <begin position="16"/>
        <end position="38"/>
    </location>
</feature>
<feature type="transmembrane region" description="Helical" evidence="8">
    <location>
        <begin position="173"/>
        <end position="194"/>
    </location>
</feature>
<dbReference type="CDD" id="cd06550">
    <property type="entry name" value="TM_ABC_iron-siderophores_like"/>
    <property type="match status" value="1"/>
</dbReference>
<evidence type="ECO:0000256" key="8">
    <source>
        <dbReference type="SAM" id="Phobius"/>
    </source>
</evidence>
<gene>
    <name evidence="9" type="ORF">HUK68_21520</name>
</gene>
<evidence type="ECO:0000256" key="4">
    <source>
        <dbReference type="ARBA" id="ARBA00022475"/>
    </source>
</evidence>
<comment type="similarity">
    <text evidence="2">Belongs to the binding-protein-dependent transport system permease family. FecCD subfamily.</text>
</comment>
<dbReference type="GO" id="GO:0005886">
    <property type="term" value="C:plasma membrane"/>
    <property type="evidence" value="ECO:0007669"/>
    <property type="project" value="UniProtKB-SubCell"/>
</dbReference>
<reference evidence="9 10" key="1">
    <citation type="submission" date="2020-06" db="EMBL/GenBank/DDBJ databases">
        <title>Acidovorax antarctica sp. nov., isolated from Corinth ice sheet soil, Antarctic Fields Peninsula.</title>
        <authorList>
            <person name="Xu Q."/>
            <person name="Peng F."/>
        </authorList>
    </citation>
    <scope>NUCLEOTIDE SEQUENCE [LARGE SCALE GENOMIC DNA]</scope>
    <source>
        <strain evidence="9 10">16-35-5</strain>
        <plasmid evidence="9 10">unnamed1</plasmid>
    </source>
</reference>
<protein>
    <submittedName>
        <fullName evidence="9">Iron ABC transporter permease</fullName>
    </submittedName>
</protein>
<evidence type="ECO:0000313" key="9">
    <source>
        <dbReference type="EMBL" id="QKV55497.1"/>
    </source>
</evidence>
<dbReference type="InterPro" id="IPR000522">
    <property type="entry name" value="ABC_transptr_permease_BtuC"/>
</dbReference>
<dbReference type="Proteomes" id="UP000509579">
    <property type="component" value="Plasmid unnamed1"/>
</dbReference>
<dbReference type="PANTHER" id="PTHR30472">
    <property type="entry name" value="FERRIC ENTEROBACTIN TRANSPORT SYSTEM PERMEASE PROTEIN"/>
    <property type="match status" value="1"/>
</dbReference>
<evidence type="ECO:0000256" key="5">
    <source>
        <dbReference type="ARBA" id="ARBA00022692"/>
    </source>
</evidence>
<evidence type="ECO:0000313" key="10">
    <source>
        <dbReference type="Proteomes" id="UP000509579"/>
    </source>
</evidence>
<name>A0A6N1X815_9BURK</name>
<feature type="transmembrane region" description="Helical" evidence="8">
    <location>
        <begin position="265"/>
        <end position="293"/>
    </location>
</feature>
<dbReference type="AlphaFoldDB" id="A0A6N1X815"/>
<dbReference type="KEGG" id="aant:HUK68_21520"/>
<evidence type="ECO:0000256" key="2">
    <source>
        <dbReference type="ARBA" id="ARBA00007935"/>
    </source>
</evidence>
<organism evidence="9 10">
    <name type="scientific">Comamonas antarctica</name>
    <dbReference type="NCBI Taxonomy" id="2743470"/>
    <lineage>
        <taxon>Bacteria</taxon>
        <taxon>Pseudomonadati</taxon>
        <taxon>Pseudomonadota</taxon>
        <taxon>Betaproteobacteria</taxon>
        <taxon>Burkholderiales</taxon>
        <taxon>Comamonadaceae</taxon>
        <taxon>Comamonas</taxon>
    </lineage>
</organism>
<evidence type="ECO:0000256" key="6">
    <source>
        <dbReference type="ARBA" id="ARBA00022989"/>
    </source>
</evidence>